<evidence type="ECO:0000256" key="4">
    <source>
        <dbReference type="ARBA" id="ARBA00022801"/>
    </source>
</evidence>
<dbReference type="GO" id="GO:0004190">
    <property type="term" value="F:aspartic-type endopeptidase activity"/>
    <property type="evidence" value="ECO:0007669"/>
    <property type="project" value="UniProtKB-KW"/>
</dbReference>
<dbReference type="GO" id="GO:0016485">
    <property type="term" value="P:protein processing"/>
    <property type="evidence" value="ECO:0007669"/>
    <property type="project" value="TreeGrafter"/>
</dbReference>
<keyword evidence="3" id="KW-0064">Aspartyl protease</keyword>
<reference evidence="5 6" key="1">
    <citation type="submission" date="2019-01" db="EMBL/GenBank/DDBJ databases">
        <title>Pseudolysobacter antarctica gen. nov., sp. nov., isolated from Fildes Peninsula, Antarctica.</title>
        <authorList>
            <person name="Wei Z."/>
            <person name="Peng F."/>
        </authorList>
    </citation>
    <scope>NUCLEOTIDE SEQUENCE [LARGE SCALE GENOMIC DNA]</scope>
    <source>
        <strain evidence="5 6">AQ6-296</strain>
    </source>
</reference>
<dbReference type="EMBL" id="CP035704">
    <property type="protein sequence ID" value="QBB72125.1"/>
    <property type="molecule type" value="Genomic_DNA"/>
</dbReference>
<evidence type="ECO:0000256" key="2">
    <source>
        <dbReference type="ARBA" id="ARBA00022670"/>
    </source>
</evidence>
<dbReference type="GO" id="GO:0008047">
    <property type="term" value="F:enzyme activator activity"/>
    <property type="evidence" value="ECO:0007669"/>
    <property type="project" value="InterPro"/>
</dbReference>
<keyword evidence="6" id="KW-1185">Reference proteome</keyword>
<accession>A0A411HNR6</accession>
<dbReference type="SUPFAM" id="SSF53163">
    <property type="entry name" value="HybD-like"/>
    <property type="match status" value="1"/>
</dbReference>
<dbReference type="KEGG" id="xbc:ELE36_18115"/>
<evidence type="ECO:0000313" key="6">
    <source>
        <dbReference type="Proteomes" id="UP000291562"/>
    </source>
</evidence>
<keyword evidence="2 5" id="KW-0645">Protease</keyword>
<evidence type="ECO:0000256" key="1">
    <source>
        <dbReference type="ARBA" id="ARBA00006814"/>
    </source>
</evidence>
<organism evidence="5 6">
    <name type="scientific">Pseudolysobacter antarcticus</name>
    <dbReference type="NCBI Taxonomy" id="2511995"/>
    <lineage>
        <taxon>Bacteria</taxon>
        <taxon>Pseudomonadati</taxon>
        <taxon>Pseudomonadota</taxon>
        <taxon>Gammaproteobacteria</taxon>
        <taxon>Lysobacterales</taxon>
        <taxon>Rhodanobacteraceae</taxon>
        <taxon>Pseudolysobacter</taxon>
    </lineage>
</organism>
<keyword evidence="4" id="KW-0378">Hydrolase</keyword>
<dbReference type="Pfam" id="PF01750">
    <property type="entry name" value="HycI"/>
    <property type="match status" value="1"/>
</dbReference>
<dbReference type="Gene3D" id="3.40.50.1450">
    <property type="entry name" value="HybD-like"/>
    <property type="match status" value="1"/>
</dbReference>
<evidence type="ECO:0000256" key="3">
    <source>
        <dbReference type="ARBA" id="ARBA00022750"/>
    </source>
</evidence>
<dbReference type="InterPro" id="IPR023430">
    <property type="entry name" value="Pept_HybD-like_dom_sf"/>
</dbReference>
<proteinExistence type="inferred from homology"/>
<dbReference type="RefSeq" id="WP_129835791.1">
    <property type="nucleotide sequence ID" value="NZ_CP035704.1"/>
</dbReference>
<dbReference type="OrthoDB" id="9808862at2"/>
<gene>
    <name evidence="5" type="ORF">ELE36_18115</name>
</gene>
<name>A0A411HNR6_9GAMM</name>
<dbReference type="InterPro" id="IPR000671">
    <property type="entry name" value="Peptidase_A31"/>
</dbReference>
<comment type="similarity">
    <text evidence="1">Belongs to the peptidase A31 family.</text>
</comment>
<dbReference type="PRINTS" id="PR00446">
    <property type="entry name" value="HYDRGNUPTAKE"/>
</dbReference>
<dbReference type="Proteomes" id="UP000291562">
    <property type="component" value="Chromosome"/>
</dbReference>
<sequence length="266" mass="28583">MLVVIGCGNLARSDDGIGVEVVRRLIGRFGAQNSELRLIDAGTAGMDVMYQVRGAAQVIIVDACRSGSDAGAVFRLPGSEAQTPAEPGFTQHGLRWDHALYAGGKMFGADFLRNIEVFLVEAQSLDFGIGLSPAVEHGAQQVTEEISTLIRTREAVVSPDVWLQNGRLHLTSAAYDRYMDGCSIAALLARDEAWLLLPLRAGAGGLQIKLRNARGDRVIEAQEFFRAQGLEDSAQLRSVCLHHAPDQGAWRIELADAAISPAHAIA</sequence>
<dbReference type="PANTHER" id="PTHR30302">
    <property type="entry name" value="HYDROGENASE 1 MATURATION PROTEASE"/>
    <property type="match status" value="1"/>
</dbReference>
<dbReference type="NCBIfam" id="TIGR00072">
    <property type="entry name" value="hydrog_prot"/>
    <property type="match status" value="1"/>
</dbReference>
<dbReference type="PANTHER" id="PTHR30302:SF1">
    <property type="entry name" value="HYDROGENASE 2 MATURATION PROTEASE"/>
    <property type="match status" value="1"/>
</dbReference>
<dbReference type="AlphaFoldDB" id="A0A411HNR6"/>
<protein>
    <submittedName>
        <fullName evidence="5">Hydrogenase maturation protease</fullName>
    </submittedName>
</protein>
<evidence type="ECO:0000313" key="5">
    <source>
        <dbReference type="EMBL" id="QBB72125.1"/>
    </source>
</evidence>